<sequence length="75" mass="8664">MKRQDTNTADDSQIFELLKENLLNRNEDLYALFSFINGIKGQMILNIDGAWGTGKSVFLRQLEYISSTEEYIKLT</sequence>
<dbReference type="KEGG" id="lpaa:BHS01_06635"/>
<name>A0A7L4WD84_9LACT</name>
<dbReference type="RefSeq" id="WP_109834371.1">
    <property type="nucleotide sequence ID" value="NZ_CP017195.1"/>
</dbReference>
<evidence type="ECO:0000313" key="1">
    <source>
        <dbReference type="EMBL" id="QDJ28216.1"/>
    </source>
</evidence>
<reference evidence="1 2" key="1">
    <citation type="submission" date="2016-09" db="EMBL/GenBank/DDBJ databases">
        <title>Lactic acid bacteria from MAP meat Genome sequencing and assembly.</title>
        <authorList>
            <person name="Behr J."/>
            <person name="Hilgarth M."/>
            <person name="Vogel R.F."/>
        </authorList>
    </citation>
    <scope>NUCLEOTIDE SEQUENCE [LARGE SCALE GENOMIC DNA]</scope>
    <source>
        <strain evidence="1 2">TMW21615</strain>
    </source>
</reference>
<dbReference type="EMBL" id="CP017195">
    <property type="protein sequence ID" value="QDJ28216.1"/>
    <property type="molecule type" value="Genomic_DNA"/>
</dbReference>
<accession>A0A7L4WD84</accession>
<dbReference type="Proteomes" id="UP000516280">
    <property type="component" value="Chromosome"/>
</dbReference>
<proteinExistence type="predicted"/>
<evidence type="ECO:0000313" key="2">
    <source>
        <dbReference type="Proteomes" id="UP000516280"/>
    </source>
</evidence>
<gene>
    <name evidence="1" type="ORF">BHS01_06635</name>
</gene>
<evidence type="ECO:0008006" key="3">
    <source>
        <dbReference type="Google" id="ProtNLM"/>
    </source>
</evidence>
<organism evidence="1 2">
    <name type="scientific">Pseudolactococcus paracarnosus</name>
    <dbReference type="NCBI Taxonomy" id="2749962"/>
    <lineage>
        <taxon>Bacteria</taxon>
        <taxon>Bacillati</taxon>
        <taxon>Bacillota</taxon>
        <taxon>Bacilli</taxon>
        <taxon>Lactobacillales</taxon>
        <taxon>Streptococcaceae</taxon>
        <taxon>Pseudolactococcus</taxon>
    </lineage>
</organism>
<dbReference type="AlphaFoldDB" id="A0A7L4WD84"/>
<protein>
    <recommendedName>
        <fullName evidence="3">KAP NTPase domain-containing protein</fullName>
    </recommendedName>
</protein>